<evidence type="ECO:0000256" key="1">
    <source>
        <dbReference type="SAM" id="MobiDB-lite"/>
    </source>
</evidence>
<reference evidence="2 3" key="1">
    <citation type="submission" date="2018-07" db="EMBL/GenBank/DDBJ databases">
        <title>Genome guided investigation of antibiotics producing actinomycetales strain isolated from a Macau mangrove ecosystem.</title>
        <authorList>
            <person name="Hu D."/>
        </authorList>
    </citation>
    <scope>NUCLEOTIDE SEQUENCE [LARGE SCALE GENOMIC DNA]</scope>
    <source>
        <strain evidence="2 3">2297</strain>
    </source>
</reference>
<evidence type="ECO:0000313" key="3">
    <source>
        <dbReference type="Proteomes" id="UP000253742"/>
    </source>
</evidence>
<feature type="compositionally biased region" description="Gly residues" evidence="1">
    <location>
        <begin position="168"/>
        <end position="177"/>
    </location>
</feature>
<feature type="compositionally biased region" description="Gly residues" evidence="1">
    <location>
        <begin position="58"/>
        <end position="73"/>
    </location>
</feature>
<feature type="region of interest" description="Disordered" evidence="1">
    <location>
        <begin position="118"/>
        <end position="177"/>
    </location>
</feature>
<feature type="compositionally biased region" description="Gly residues" evidence="1">
    <location>
        <begin position="130"/>
        <end position="153"/>
    </location>
</feature>
<feature type="region of interest" description="Disordered" evidence="1">
    <location>
        <begin position="36"/>
        <end position="83"/>
    </location>
</feature>
<comment type="caution">
    <text evidence="2">The sequence shown here is derived from an EMBL/GenBank/DDBJ whole genome shotgun (WGS) entry which is preliminary data.</text>
</comment>
<name>A0A369VE21_9ACTN</name>
<feature type="compositionally biased region" description="Low complexity" evidence="1">
    <location>
        <begin position="74"/>
        <end position="83"/>
    </location>
</feature>
<evidence type="ECO:0000313" key="2">
    <source>
        <dbReference type="EMBL" id="RDD88779.1"/>
    </source>
</evidence>
<proteinExistence type="predicted"/>
<sequence length="203" mass="19494">MAPDGTSRWKRGYLGCVRPELSGSEGVRPEVPSVLRRGAVGPSDGRRGPSTVSCGAGAWAGRGGTAGRGGVRGRSGVPVRSAVPATDAVGDAAAGEVEDGVPESVEASVAGVALPGPHAVAGRGRDGASDGAGGVVGREGAWAGGGGVAGGRGDSGRSGAVPEPGAGWSSGGTVGRGGWEARRASVLMHPPFLGPGPFSGAGR</sequence>
<organism evidence="2 3">
    <name type="scientific">Streptomyces parvulus</name>
    <dbReference type="NCBI Taxonomy" id="146923"/>
    <lineage>
        <taxon>Bacteria</taxon>
        <taxon>Bacillati</taxon>
        <taxon>Actinomycetota</taxon>
        <taxon>Actinomycetes</taxon>
        <taxon>Kitasatosporales</taxon>
        <taxon>Streptomycetaceae</taxon>
        <taxon>Streptomyces</taxon>
    </lineage>
</organism>
<dbReference type="EMBL" id="QQBH01000006">
    <property type="protein sequence ID" value="RDD88779.1"/>
    <property type="molecule type" value="Genomic_DNA"/>
</dbReference>
<protein>
    <submittedName>
        <fullName evidence="2">Uncharacterized protein</fullName>
    </submittedName>
</protein>
<dbReference type="AlphaFoldDB" id="A0A369VE21"/>
<dbReference type="Proteomes" id="UP000253742">
    <property type="component" value="Unassembled WGS sequence"/>
</dbReference>
<gene>
    <name evidence="2" type="ORF">DVZ84_12455</name>
</gene>
<accession>A0A369VE21</accession>